<gene>
    <name evidence="2" type="ORF">GGX14DRAFT_698863</name>
</gene>
<reference evidence="2" key="1">
    <citation type="submission" date="2023-03" db="EMBL/GenBank/DDBJ databases">
        <title>Massive genome expansion in bonnet fungi (Mycena s.s.) driven by repeated elements and novel gene families across ecological guilds.</title>
        <authorList>
            <consortium name="Lawrence Berkeley National Laboratory"/>
            <person name="Harder C.B."/>
            <person name="Miyauchi S."/>
            <person name="Viragh M."/>
            <person name="Kuo A."/>
            <person name="Thoen E."/>
            <person name="Andreopoulos B."/>
            <person name="Lu D."/>
            <person name="Skrede I."/>
            <person name="Drula E."/>
            <person name="Henrissat B."/>
            <person name="Morin E."/>
            <person name="Kohler A."/>
            <person name="Barry K."/>
            <person name="LaButti K."/>
            <person name="Morin E."/>
            <person name="Salamov A."/>
            <person name="Lipzen A."/>
            <person name="Mereny Z."/>
            <person name="Hegedus B."/>
            <person name="Baldrian P."/>
            <person name="Stursova M."/>
            <person name="Weitz H."/>
            <person name="Taylor A."/>
            <person name="Grigoriev I.V."/>
            <person name="Nagy L.G."/>
            <person name="Martin F."/>
            <person name="Kauserud H."/>
        </authorList>
    </citation>
    <scope>NUCLEOTIDE SEQUENCE</scope>
    <source>
        <strain evidence="2">9144</strain>
    </source>
</reference>
<feature type="compositionally biased region" description="Low complexity" evidence="1">
    <location>
        <begin position="94"/>
        <end position="106"/>
    </location>
</feature>
<organism evidence="2 3">
    <name type="scientific">Mycena pura</name>
    <dbReference type="NCBI Taxonomy" id="153505"/>
    <lineage>
        <taxon>Eukaryota</taxon>
        <taxon>Fungi</taxon>
        <taxon>Dikarya</taxon>
        <taxon>Basidiomycota</taxon>
        <taxon>Agaricomycotina</taxon>
        <taxon>Agaricomycetes</taxon>
        <taxon>Agaricomycetidae</taxon>
        <taxon>Agaricales</taxon>
        <taxon>Marasmiineae</taxon>
        <taxon>Mycenaceae</taxon>
        <taxon>Mycena</taxon>
    </lineage>
</organism>
<evidence type="ECO:0000313" key="3">
    <source>
        <dbReference type="Proteomes" id="UP001219525"/>
    </source>
</evidence>
<feature type="compositionally biased region" description="Basic and acidic residues" evidence="1">
    <location>
        <begin position="122"/>
        <end position="135"/>
    </location>
</feature>
<sequence length="987" mass="111259">MPGLRVFTCPYCPAEHPTRQGLRSHLQQTVACLEKYYDQYLGGDSSDSDAGDNSDDEHTSTWGDGVALPADDLGWPGDTGIEDGGGVDDRLNDTGASGAAAAPTTGKRTRETVEGVADEDDRWTADFPEEREAGKRGKPCKNQFEKRLDEQQSAAQAPWNPFENKDEWELGKWLMTSGVSQGKIEEFLKLDVVKTLGLSFHNVRAFLQRIDALPSGPQWICHPLELTGDMTDASDEKKSEIVEVWYRDPVDCVRELVGDPLLANQGYQPCHVFRAMDGDGNLLNQEYSEMWTANWWWETQEKLPDGATLCPIILASDKTQLTRFSGDKEAWPVYLTIGNIDKETRRAVSSRASILVGYIPVTKLEVFSKEKRSEIAHQLFHDCMRIMLAALVAAGEAGVEMECADGFVRHMFLILAAYVADYPEQCLIVCCRENSCPRCLVAPKSRGNTEDYPWRDPAATLQTLAAQRAKENPPDFVTHNLRPIQPFWSDFPHCNIISCMTPDLLHEIHNGVFGDHIVSWSSAAMDGVGPEIDKRFRAMTPHPSLRHFKKGITLTSQWTGTEHKNMEKVYLGVLANATDPRVICAIRGALDFTCYAHFEVQTVESLALMDRAWAAFHENKAVFIELGIRKDFDINKLHKLKHYTDSIRSRGTADAFSTERTERLHIDFAKLGYKASNRKAHIRQMAIWLRRQEAIRKFQSYLEWAIPGYATHKYAEDDDDDEDEPPTSGARYYIAKNAPFPSLTAATIAANFGAPNFLRNLTDFLGSRSIRSQHALSESSTFAVYKRFSLTLPQVPEVSSRAVSDKVRATASEHAKITYKGATPAKPPQFDTVLIRVERAAGEDSRVPNGDVRAARVRVIFRLPAKYGNFSQPLAYVDWYRPLNQFVEDLGMYQLTLATRNHQPHSTIIPVGSIISSCHLIPIFGHAVNLTWTSALVLDQCKNFYLNPYLRHHDFYFLRHLPDLFAARKKEDERRVRMKQLGRAGRH</sequence>
<name>A0AAD6V6B8_9AGAR</name>
<dbReference type="EMBL" id="JARJCW010000048">
    <property type="protein sequence ID" value="KAJ7204113.1"/>
    <property type="molecule type" value="Genomic_DNA"/>
</dbReference>
<proteinExistence type="predicted"/>
<feature type="compositionally biased region" description="Acidic residues" evidence="1">
    <location>
        <begin position="46"/>
        <end position="55"/>
    </location>
</feature>
<comment type="caution">
    <text evidence="2">The sequence shown here is derived from an EMBL/GenBank/DDBJ whole genome shotgun (WGS) entry which is preliminary data.</text>
</comment>
<dbReference type="AlphaFoldDB" id="A0AAD6V6B8"/>
<evidence type="ECO:0000256" key="1">
    <source>
        <dbReference type="SAM" id="MobiDB-lite"/>
    </source>
</evidence>
<dbReference type="Proteomes" id="UP001219525">
    <property type="component" value="Unassembled WGS sequence"/>
</dbReference>
<feature type="region of interest" description="Disordered" evidence="1">
    <location>
        <begin position="43"/>
        <end position="139"/>
    </location>
</feature>
<dbReference type="Pfam" id="PF18759">
    <property type="entry name" value="Plavaka"/>
    <property type="match status" value="1"/>
</dbReference>
<evidence type="ECO:0008006" key="4">
    <source>
        <dbReference type="Google" id="ProtNLM"/>
    </source>
</evidence>
<keyword evidence="3" id="KW-1185">Reference proteome</keyword>
<protein>
    <recommendedName>
        <fullName evidence="4">C2H2-type domain-containing protein</fullName>
    </recommendedName>
</protein>
<dbReference type="InterPro" id="IPR041078">
    <property type="entry name" value="Plavaka"/>
</dbReference>
<evidence type="ECO:0000313" key="2">
    <source>
        <dbReference type="EMBL" id="KAJ7204113.1"/>
    </source>
</evidence>
<accession>A0AAD6V6B8</accession>